<dbReference type="Proteomes" id="UP000243591">
    <property type="component" value="Chromosome"/>
</dbReference>
<evidence type="ECO:0000313" key="5">
    <source>
        <dbReference type="Proteomes" id="UP000270190"/>
    </source>
</evidence>
<evidence type="ECO:0000313" key="3">
    <source>
        <dbReference type="EMBL" id="SPP28666.1"/>
    </source>
</evidence>
<dbReference type="EMBL" id="CP023483">
    <property type="protein sequence ID" value="ATF25598.1"/>
    <property type="molecule type" value="Genomic_DNA"/>
</dbReference>
<sequence length="85" mass="9094">MSTFKIIDAIQTECLLAKEATGSEQAKHLYTIKQLALLIEDVSSPSNTSTMELPKPIATVASHSPTESLTVTSESDHSSGSLLDF</sequence>
<dbReference type="Proteomes" id="UP000270190">
    <property type="component" value="Unassembled WGS sequence"/>
</dbReference>
<dbReference type="EMBL" id="OUNC01000021">
    <property type="protein sequence ID" value="SPP28666.1"/>
    <property type="molecule type" value="Genomic_DNA"/>
</dbReference>
<evidence type="ECO:0000256" key="1">
    <source>
        <dbReference type="SAM" id="MobiDB-lite"/>
    </source>
</evidence>
<evidence type="ECO:0000313" key="2">
    <source>
        <dbReference type="EMBL" id="ATF25598.1"/>
    </source>
</evidence>
<name>A0A1D2KA42_BROTH</name>
<protein>
    <submittedName>
        <fullName evidence="2">Uncharacterized protein</fullName>
    </submittedName>
</protein>
<dbReference type="OrthoDB" id="9991803at2"/>
<dbReference type="AlphaFoldDB" id="A0A1D2KA42"/>
<reference evidence="2 4" key="1">
    <citation type="submission" date="2017-09" db="EMBL/GenBank/DDBJ databases">
        <title>Complete Genome Sequences of Two Strains of the Meat Spoilage Bacterium Brochothrix thermosphacta Isolated from Ground Chicken.</title>
        <authorList>
            <person name="Paoli G.C."/>
            <person name="Wijey C."/>
            <person name="Chen C.-Y."/>
            <person name="Nguyen L."/>
            <person name="Yan X."/>
            <person name="Irwin P.L."/>
        </authorList>
    </citation>
    <scope>NUCLEOTIDE SEQUENCE [LARGE SCALE GENOMIC DNA]</scope>
    <source>
        <strain evidence="2 4">BI</strain>
    </source>
</reference>
<reference evidence="5" key="2">
    <citation type="submission" date="2018-04" db="EMBL/GenBank/DDBJ databases">
        <authorList>
            <person name="Illikoud N."/>
        </authorList>
    </citation>
    <scope>NUCLEOTIDE SEQUENCE [LARGE SCALE GENOMIC DNA]</scope>
</reference>
<accession>A0A1D2KA42</accession>
<proteinExistence type="predicted"/>
<dbReference type="KEGG" id="bths:CNY62_03840"/>
<dbReference type="STRING" id="2756.BFR44_00070"/>
<organism evidence="2 4">
    <name type="scientific">Brochothrix thermosphacta</name>
    <name type="common">Microbacterium thermosphactum</name>
    <dbReference type="NCBI Taxonomy" id="2756"/>
    <lineage>
        <taxon>Bacteria</taxon>
        <taxon>Bacillati</taxon>
        <taxon>Bacillota</taxon>
        <taxon>Bacilli</taxon>
        <taxon>Bacillales</taxon>
        <taxon>Listeriaceae</taxon>
        <taxon>Brochothrix</taxon>
    </lineage>
</organism>
<dbReference type="RefSeq" id="WP_029091359.1">
    <property type="nucleotide sequence ID" value="NZ_CBCPHX010000005.1"/>
</dbReference>
<keyword evidence="4" id="KW-1185">Reference proteome</keyword>
<feature type="region of interest" description="Disordered" evidence="1">
    <location>
        <begin position="62"/>
        <end position="85"/>
    </location>
</feature>
<reference evidence="3" key="3">
    <citation type="submission" date="2018-04" db="EMBL/GenBank/DDBJ databases">
        <authorList>
            <person name="Go L.Y."/>
            <person name="Mitchell J.A."/>
        </authorList>
    </citation>
    <scope>NUCLEOTIDE SEQUENCE</scope>
    <source>
        <strain evidence="3">BSAS1 3</strain>
    </source>
</reference>
<gene>
    <name evidence="3" type="ORF">BTBSAS_280013</name>
    <name evidence="2" type="ORF">CNY62_03840</name>
</gene>
<evidence type="ECO:0000313" key="4">
    <source>
        <dbReference type="Proteomes" id="UP000243591"/>
    </source>
</evidence>